<keyword evidence="2" id="KW-1185">Reference proteome</keyword>
<protein>
    <submittedName>
        <fullName evidence="1">Uncharacterized protein</fullName>
    </submittedName>
</protein>
<dbReference type="Proteomes" id="UP001057402">
    <property type="component" value="Chromosome 10"/>
</dbReference>
<sequence length="75" mass="8560">MTPELAAYAVCQKNARSPLPQHCPAALRHLICHCWSSNPDKRPHFDEIVSTLERYSESLEQDPDFFANAIDHLLL</sequence>
<dbReference type="EMBL" id="CM042889">
    <property type="protein sequence ID" value="KAI4319080.1"/>
    <property type="molecule type" value="Genomic_DNA"/>
</dbReference>
<accession>A0ACB9M5R4</accession>
<organism evidence="1 2">
    <name type="scientific">Melastoma candidum</name>
    <dbReference type="NCBI Taxonomy" id="119954"/>
    <lineage>
        <taxon>Eukaryota</taxon>
        <taxon>Viridiplantae</taxon>
        <taxon>Streptophyta</taxon>
        <taxon>Embryophyta</taxon>
        <taxon>Tracheophyta</taxon>
        <taxon>Spermatophyta</taxon>
        <taxon>Magnoliopsida</taxon>
        <taxon>eudicotyledons</taxon>
        <taxon>Gunneridae</taxon>
        <taxon>Pentapetalae</taxon>
        <taxon>rosids</taxon>
        <taxon>malvids</taxon>
        <taxon>Myrtales</taxon>
        <taxon>Melastomataceae</taxon>
        <taxon>Melastomatoideae</taxon>
        <taxon>Melastomateae</taxon>
        <taxon>Melastoma</taxon>
    </lineage>
</organism>
<name>A0ACB9M5R4_9MYRT</name>
<comment type="caution">
    <text evidence="1">The sequence shown here is derived from an EMBL/GenBank/DDBJ whole genome shotgun (WGS) entry which is preliminary data.</text>
</comment>
<evidence type="ECO:0000313" key="1">
    <source>
        <dbReference type="EMBL" id="KAI4319080.1"/>
    </source>
</evidence>
<reference evidence="2" key="1">
    <citation type="journal article" date="2023" name="Front. Plant Sci.">
        <title>Chromosomal-level genome assembly of Melastoma candidum provides insights into trichome evolution.</title>
        <authorList>
            <person name="Zhong Y."/>
            <person name="Wu W."/>
            <person name="Sun C."/>
            <person name="Zou P."/>
            <person name="Liu Y."/>
            <person name="Dai S."/>
            <person name="Zhou R."/>
        </authorList>
    </citation>
    <scope>NUCLEOTIDE SEQUENCE [LARGE SCALE GENOMIC DNA]</scope>
</reference>
<proteinExistence type="predicted"/>
<gene>
    <name evidence="1" type="ORF">MLD38_032725</name>
</gene>
<evidence type="ECO:0000313" key="2">
    <source>
        <dbReference type="Proteomes" id="UP001057402"/>
    </source>
</evidence>